<dbReference type="FunFam" id="3.40.50.880:FF:000003">
    <property type="entry name" value="Anthranilate synthase component II"/>
    <property type="match status" value="1"/>
</dbReference>
<dbReference type="InterPro" id="IPR050472">
    <property type="entry name" value="Anth_synth/Amidotransfase"/>
</dbReference>
<feature type="domain" description="Glutamine amidotransferase" evidence="2">
    <location>
        <begin position="3"/>
        <end position="183"/>
    </location>
</feature>
<dbReference type="NCBIfam" id="TIGR00566">
    <property type="entry name" value="trpG_papA"/>
    <property type="match status" value="1"/>
</dbReference>
<dbReference type="GO" id="GO:0004049">
    <property type="term" value="F:anthranilate synthase activity"/>
    <property type="evidence" value="ECO:0007669"/>
    <property type="project" value="TreeGrafter"/>
</dbReference>
<dbReference type="PRINTS" id="PR00096">
    <property type="entry name" value="GATASE"/>
</dbReference>
<gene>
    <name evidence="3" type="ORF">HGP29_06960</name>
</gene>
<dbReference type="PRINTS" id="PR00099">
    <property type="entry name" value="CPSGATASE"/>
</dbReference>
<dbReference type="Pfam" id="PF00117">
    <property type="entry name" value="GATase"/>
    <property type="match status" value="1"/>
</dbReference>
<sequence>MILLLDNFDSFTYNLVDYFTQLGQKVEVVRNDAPLEEITPYKYEAVVLSPGPETPNKAGNMMEVIDHYHKTHPILGICLGHQAIGEYFGGKVHKAIKPMHGKMSEIECDINSTLFNKIPKDLTVVRYHSLILDELSDDILITAKSKENEVMAIQHKTLPIDGVQFHPEAILTEYGLDILKNWISSWKE</sequence>
<dbReference type="EMBL" id="JABAIL010000002">
    <property type="protein sequence ID" value="NLR90939.1"/>
    <property type="molecule type" value="Genomic_DNA"/>
</dbReference>
<accession>A0A7X8SIM2</accession>
<dbReference type="PROSITE" id="PS51273">
    <property type="entry name" value="GATASE_TYPE_1"/>
    <property type="match status" value="1"/>
</dbReference>
<dbReference type="InterPro" id="IPR006221">
    <property type="entry name" value="TrpG/PapA_dom"/>
</dbReference>
<dbReference type="InterPro" id="IPR029062">
    <property type="entry name" value="Class_I_gatase-like"/>
</dbReference>
<dbReference type="PANTHER" id="PTHR43418">
    <property type="entry name" value="MULTIFUNCTIONAL TRYPTOPHAN BIOSYNTHESIS PROTEIN-RELATED"/>
    <property type="match status" value="1"/>
</dbReference>
<protein>
    <submittedName>
        <fullName evidence="3">Aminodeoxychorismate/anthranilate synthase component II</fullName>
    </submittedName>
</protein>
<dbReference type="SUPFAM" id="SSF52317">
    <property type="entry name" value="Class I glutamine amidotransferase-like"/>
    <property type="match status" value="1"/>
</dbReference>
<evidence type="ECO:0000313" key="4">
    <source>
        <dbReference type="Proteomes" id="UP000585050"/>
    </source>
</evidence>
<dbReference type="Proteomes" id="UP000585050">
    <property type="component" value="Unassembled WGS sequence"/>
</dbReference>
<dbReference type="AlphaFoldDB" id="A0A7X8SIM2"/>
<evidence type="ECO:0000259" key="2">
    <source>
        <dbReference type="Pfam" id="PF00117"/>
    </source>
</evidence>
<dbReference type="GO" id="GO:0000162">
    <property type="term" value="P:L-tryptophan biosynthetic process"/>
    <property type="evidence" value="ECO:0007669"/>
    <property type="project" value="TreeGrafter"/>
</dbReference>
<dbReference type="CDD" id="cd01743">
    <property type="entry name" value="GATase1_Anthranilate_Synthase"/>
    <property type="match status" value="1"/>
</dbReference>
<organism evidence="3 4">
    <name type="scientific">Flammeovirga agarivorans</name>
    <dbReference type="NCBI Taxonomy" id="2726742"/>
    <lineage>
        <taxon>Bacteria</taxon>
        <taxon>Pseudomonadati</taxon>
        <taxon>Bacteroidota</taxon>
        <taxon>Cytophagia</taxon>
        <taxon>Cytophagales</taxon>
        <taxon>Flammeovirgaceae</taxon>
        <taxon>Flammeovirga</taxon>
    </lineage>
</organism>
<dbReference type="PANTHER" id="PTHR43418:SF4">
    <property type="entry name" value="MULTIFUNCTIONAL TRYPTOPHAN BIOSYNTHESIS PROTEIN"/>
    <property type="match status" value="1"/>
</dbReference>
<comment type="caution">
    <text evidence="3">The sequence shown here is derived from an EMBL/GenBank/DDBJ whole genome shotgun (WGS) entry which is preliminary data.</text>
</comment>
<dbReference type="PRINTS" id="PR00097">
    <property type="entry name" value="ANTSNTHASEII"/>
</dbReference>
<dbReference type="InterPro" id="IPR017926">
    <property type="entry name" value="GATASE"/>
</dbReference>
<evidence type="ECO:0000313" key="3">
    <source>
        <dbReference type="EMBL" id="NLR90939.1"/>
    </source>
</evidence>
<proteinExistence type="predicted"/>
<keyword evidence="1" id="KW-0315">Glutamine amidotransferase</keyword>
<keyword evidence="4" id="KW-1185">Reference proteome</keyword>
<name>A0A7X8SIM2_9BACT</name>
<dbReference type="Gene3D" id="3.40.50.880">
    <property type="match status" value="1"/>
</dbReference>
<dbReference type="GO" id="GO:0005829">
    <property type="term" value="C:cytosol"/>
    <property type="evidence" value="ECO:0007669"/>
    <property type="project" value="TreeGrafter"/>
</dbReference>
<reference evidence="3 4" key="1">
    <citation type="submission" date="2020-04" db="EMBL/GenBank/DDBJ databases">
        <title>Flammeovirga sp. SR4, a novel species isolated from seawater.</title>
        <authorList>
            <person name="Wang X."/>
        </authorList>
    </citation>
    <scope>NUCLEOTIDE SEQUENCE [LARGE SCALE GENOMIC DNA]</scope>
    <source>
        <strain evidence="3 4">SR4</strain>
    </source>
</reference>
<evidence type="ECO:0000256" key="1">
    <source>
        <dbReference type="ARBA" id="ARBA00022962"/>
    </source>
</evidence>
<dbReference type="RefSeq" id="WP_168881646.1">
    <property type="nucleotide sequence ID" value="NZ_JABAIL010000002.1"/>
</dbReference>